<dbReference type="InterPro" id="IPR012338">
    <property type="entry name" value="Beta-lactam/transpept-like"/>
</dbReference>
<dbReference type="Pfam" id="PF00144">
    <property type="entry name" value="Beta-lactamase"/>
    <property type="match status" value="1"/>
</dbReference>
<dbReference type="InterPro" id="IPR001466">
    <property type="entry name" value="Beta-lactam-related"/>
</dbReference>
<feature type="transmembrane region" description="Helical" evidence="1">
    <location>
        <begin position="507"/>
        <end position="526"/>
    </location>
</feature>
<reference evidence="3" key="1">
    <citation type="submission" date="2018-06" db="EMBL/GenBank/DDBJ databases">
        <authorList>
            <person name="Zhirakovskaya E."/>
        </authorList>
    </citation>
    <scope>NUCLEOTIDE SEQUENCE</scope>
</reference>
<name>A0A3B0T7G5_9ZZZZ</name>
<dbReference type="InterPro" id="IPR050491">
    <property type="entry name" value="AmpC-like"/>
</dbReference>
<dbReference type="EMBL" id="UOEH01000645">
    <property type="protein sequence ID" value="VAW08199.1"/>
    <property type="molecule type" value="Genomic_DNA"/>
</dbReference>
<dbReference type="SUPFAM" id="SSF56601">
    <property type="entry name" value="beta-lactamase/transpeptidase-like"/>
    <property type="match status" value="1"/>
</dbReference>
<feature type="domain" description="Beta-lactamase-related" evidence="2">
    <location>
        <begin position="52"/>
        <end position="372"/>
    </location>
</feature>
<dbReference type="PANTHER" id="PTHR46825:SF9">
    <property type="entry name" value="BETA-LACTAMASE-RELATED DOMAIN-CONTAINING PROTEIN"/>
    <property type="match status" value="1"/>
</dbReference>
<dbReference type="Gene3D" id="3.40.710.10">
    <property type="entry name" value="DD-peptidase/beta-lactamase superfamily"/>
    <property type="match status" value="1"/>
</dbReference>
<feature type="transmembrane region" description="Helical" evidence="1">
    <location>
        <begin position="621"/>
        <end position="641"/>
    </location>
</feature>
<keyword evidence="1" id="KW-0472">Membrane</keyword>
<proteinExistence type="predicted"/>
<feature type="transmembrane region" description="Helical" evidence="1">
    <location>
        <begin position="547"/>
        <end position="565"/>
    </location>
</feature>
<protein>
    <recommendedName>
        <fullName evidence="2">Beta-lactamase-related domain-containing protein</fullName>
    </recommendedName>
</protein>
<sequence>MRFPVLLAVLSILPAGLAAQAPDAAPSTPVETIELAAFEPTREEAVLEAYIDGIIAAYMREHDTPGVTLSVVSHGRVLFAKGYGVVDAQGQIPANGQETLFRIGSISKTFIWTAVMMLAEQNLIDLDADVNQYLKGVTIPDAFGAPITMNHLMAHRAGFENTIGVFTHTDDSGLSLTEALNRDMPKRVFAPGARTSYSNWGAALAAKIVEDVSGVSFETFIKIEMLGPLAMSRTTLSGPTKMNASLREHLAAGLTVEGGGVKDAAYMQIGPYAPVGAIASTAQDMSQWMLIHLGRGAFNGVRLMSKKSHEILWSRRFNDRPDGADVAHGFLTKTYRGVEFYGHGGATNAFYSNMVLYPELELGVFISQNSADDRTLVSTIPDLIIDRLTGGWTGADLQPADVSSQTLVEYAGTYLNNRRSFTKFDKLFAVSVTAQISVDEKGALFVETQGKVRNYAPLAGKADVFEDRYGNRIIFGRNDNGAVTFFTDASSVHSYERVNTIQNPATLNLALGLAILFSITTWAGAWRRQSRPVSHNAMGVLLNRMSFGVAGLVFAFVGTMVWMMLDLAAFSVADLPAYPSLSVTVMRGFALVVVAAAFASLVSLWPAWVRSGWSFWRKSHYTVFALSLGGLALMLVIWNVVFSSTG</sequence>
<organism evidence="3">
    <name type="scientific">hydrothermal vent metagenome</name>
    <dbReference type="NCBI Taxonomy" id="652676"/>
    <lineage>
        <taxon>unclassified sequences</taxon>
        <taxon>metagenomes</taxon>
        <taxon>ecological metagenomes</taxon>
    </lineage>
</organism>
<accession>A0A3B0T7G5</accession>
<evidence type="ECO:0000313" key="3">
    <source>
        <dbReference type="EMBL" id="VAW08199.1"/>
    </source>
</evidence>
<feature type="transmembrane region" description="Helical" evidence="1">
    <location>
        <begin position="585"/>
        <end position="609"/>
    </location>
</feature>
<keyword evidence="1" id="KW-0812">Transmembrane</keyword>
<dbReference type="AlphaFoldDB" id="A0A3B0T7G5"/>
<keyword evidence="1" id="KW-1133">Transmembrane helix</keyword>
<dbReference type="PANTHER" id="PTHR46825">
    <property type="entry name" value="D-ALANYL-D-ALANINE-CARBOXYPEPTIDASE/ENDOPEPTIDASE AMPH"/>
    <property type="match status" value="1"/>
</dbReference>
<evidence type="ECO:0000259" key="2">
    <source>
        <dbReference type="Pfam" id="PF00144"/>
    </source>
</evidence>
<evidence type="ECO:0000256" key="1">
    <source>
        <dbReference type="SAM" id="Phobius"/>
    </source>
</evidence>
<gene>
    <name evidence="3" type="ORF">MNBD_ALPHA05-1865</name>
</gene>